<accession>A0ABW0PEE8</accession>
<sequence>MKNNPHYAPENLLNMLQQLLGLRNDAHLADRLGVEPSQICKIRHRKGVVSGAFLINAHEETGLSIGVLRGLMGDYRESTAASAKHPEEPPLHCLHQLNHPSMLPAFARASTTARAPQQQHHA</sequence>
<evidence type="ECO:0000313" key="1">
    <source>
        <dbReference type="EMBL" id="MFC5511040.1"/>
    </source>
</evidence>
<gene>
    <name evidence="1" type="ORF">ACFPOU_07865</name>
</gene>
<keyword evidence="2" id="KW-1185">Reference proteome</keyword>
<dbReference type="Gene3D" id="1.10.260.40">
    <property type="entry name" value="lambda repressor-like DNA-binding domains"/>
    <property type="match status" value="1"/>
</dbReference>
<evidence type="ECO:0008006" key="3">
    <source>
        <dbReference type="Google" id="ProtNLM"/>
    </source>
</evidence>
<dbReference type="InterPro" id="IPR010982">
    <property type="entry name" value="Lambda_DNA-bd_dom_sf"/>
</dbReference>
<reference evidence="2" key="1">
    <citation type="journal article" date="2019" name="Int. J. Syst. Evol. Microbiol.">
        <title>The Global Catalogue of Microorganisms (GCM) 10K type strain sequencing project: providing services to taxonomists for standard genome sequencing and annotation.</title>
        <authorList>
            <consortium name="The Broad Institute Genomics Platform"/>
            <consortium name="The Broad Institute Genome Sequencing Center for Infectious Disease"/>
            <person name="Wu L."/>
            <person name="Ma J."/>
        </authorList>
    </citation>
    <scope>NUCLEOTIDE SEQUENCE [LARGE SCALE GENOMIC DNA]</scope>
    <source>
        <strain evidence="2">CCUG 38813</strain>
    </source>
</reference>
<dbReference type="RefSeq" id="WP_379719196.1">
    <property type="nucleotide sequence ID" value="NZ_JBHSMS010000026.1"/>
</dbReference>
<name>A0ABW0PEE8_9BURK</name>
<dbReference type="Proteomes" id="UP001596031">
    <property type="component" value="Unassembled WGS sequence"/>
</dbReference>
<comment type="caution">
    <text evidence="1">The sequence shown here is derived from an EMBL/GenBank/DDBJ whole genome shotgun (WGS) entry which is preliminary data.</text>
</comment>
<protein>
    <recommendedName>
        <fullName evidence="3">Helix-turn-helix protein</fullName>
    </recommendedName>
</protein>
<organism evidence="1 2">
    <name type="scientific">Massilia jejuensis</name>
    <dbReference type="NCBI Taxonomy" id="648894"/>
    <lineage>
        <taxon>Bacteria</taxon>
        <taxon>Pseudomonadati</taxon>
        <taxon>Pseudomonadota</taxon>
        <taxon>Betaproteobacteria</taxon>
        <taxon>Burkholderiales</taxon>
        <taxon>Oxalobacteraceae</taxon>
        <taxon>Telluria group</taxon>
        <taxon>Massilia</taxon>
    </lineage>
</organism>
<evidence type="ECO:0000313" key="2">
    <source>
        <dbReference type="Proteomes" id="UP001596031"/>
    </source>
</evidence>
<dbReference type="EMBL" id="JBHSMS010000026">
    <property type="protein sequence ID" value="MFC5511040.1"/>
    <property type="molecule type" value="Genomic_DNA"/>
</dbReference>
<proteinExistence type="predicted"/>